<dbReference type="EMBL" id="LGRX02027750">
    <property type="protein sequence ID" value="KAK3248884.1"/>
    <property type="molecule type" value="Genomic_DNA"/>
</dbReference>
<dbReference type="EMBL" id="LGRX02030310">
    <property type="protein sequence ID" value="KAK3245837.1"/>
    <property type="molecule type" value="Genomic_DNA"/>
</dbReference>
<dbReference type="EMBL" id="LGRX02027503">
    <property type="protein sequence ID" value="KAK3249239.1"/>
    <property type="molecule type" value="Genomic_DNA"/>
</dbReference>
<reference evidence="2" key="2">
    <citation type="submission" date="2023-06" db="EMBL/GenBank/DDBJ databases">
        <title>Long-read-based genome assembly of the green algal bacterivore Cymbomonas tetramitiformis.</title>
        <authorList>
            <person name="Gyaltshen Y."/>
            <person name="Rozenberg A."/>
            <person name="Paasch A."/>
            <person name="Burns J.A."/>
            <person name="Warring S."/>
            <person name="Larson R."/>
            <person name="Maurer-Alcala X."/>
            <person name="Dacks J."/>
            <person name="Kim E."/>
        </authorList>
    </citation>
    <scope>NUCLEOTIDE SEQUENCE</scope>
    <source>
        <strain evidence="2">PLY_AMNH</strain>
    </source>
</reference>
<protein>
    <submittedName>
        <fullName evidence="2">Uncharacterized protein</fullName>
    </submittedName>
</protein>
<evidence type="ECO:0000313" key="2">
    <source>
        <dbReference type="EMBL" id="KAK3248884.1"/>
    </source>
</evidence>
<evidence type="ECO:0000313" key="4">
    <source>
        <dbReference type="Proteomes" id="UP001190700"/>
    </source>
</evidence>
<proteinExistence type="predicted"/>
<name>A0AAE0C739_9CHLO</name>
<keyword evidence="4" id="KW-1185">Reference proteome</keyword>
<dbReference type="Proteomes" id="UP001190700">
    <property type="component" value="Unassembled WGS sequence"/>
</dbReference>
<reference evidence="2 4" key="1">
    <citation type="journal article" date="2015" name="Genome Biol. Evol.">
        <title>Comparative Genomics of a Bacterivorous Green Alga Reveals Evolutionary Causalities and Consequences of Phago-Mixotrophic Mode of Nutrition.</title>
        <authorList>
            <person name="Burns J.A."/>
            <person name="Paasch A."/>
            <person name="Narechania A."/>
            <person name="Kim E."/>
        </authorList>
    </citation>
    <scope>NUCLEOTIDE SEQUENCE [LARGE SCALE GENOMIC DNA]</scope>
    <source>
        <strain evidence="2">PLY_AMNH</strain>
    </source>
</reference>
<comment type="caution">
    <text evidence="2">The sequence shown here is derived from an EMBL/GenBank/DDBJ whole genome shotgun (WGS) entry which is preliminary data.</text>
</comment>
<accession>A0AAE0C739</accession>
<sequence length="240" mass="27591">MEVCARGVSVTLNPERSTVKYKQEVDTLFDLKQGLESLWNRIVDDGLGMWLDSDCKEGDSIQGWVLGVERHMEDMILEVSVKSIPTPLLVYTPKSLNQWTSIFIRITFFPEIGSNLPGIMLLPRKFLNDKSSKGIADINKEAIKYIQPVNVNVYAYPDHAYSFTNLFHSDSHEAERIQATTMYRRRESLMRVGAYDADREDEVDPQFFEWVNLKRMWELAKAVLQTSVLVDAARANKVHE</sequence>
<evidence type="ECO:0000313" key="3">
    <source>
        <dbReference type="EMBL" id="KAK3249239.1"/>
    </source>
</evidence>
<dbReference type="AlphaFoldDB" id="A0AAE0C739"/>
<organism evidence="2 4">
    <name type="scientific">Cymbomonas tetramitiformis</name>
    <dbReference type="NCBI Taxonomy" id="36881"/>
    <lineage>
        <taxon>Eukaryota</taxon>
        <taxon>Viridiplantae</taxon>
        <taxon>Chlorophyta</taxon>
        <taxon>Pyramimonadophyceae</taxon>
        <taxon>Pyramimonadales</taxon>
        <taxon>Pyramimonadaceae</taxon>
        <taxon>Cymbomonas</taxon>
    </lineage>
</organism>
<evidence type="ECO:0000313" key="1">
    <source>
        <dbReference type="EMBL" id="KAK3245837.1"/>
    </source>
</evidence>
<gene>
    <name evidence="3" type="ORF">CYMTET_41315</name>
    <name evidence="2" type="ORF">CYMTET_41670</name>
    <name evidence="1" type="ORF">CYMTET_44658</name>
</gene>